<feature type="domain" description="DUF7315" evidence="3">
    <location>
        <begin position="51"/>
        <end position="151"/>
    </location>
</feature>
<dbReference type="AlphaFoldDB" id="A0A1M5KP89"/>
<dbReference type="Proteomes" id="UP000184357">
    <property type="component" value="Unassembled WGS sequence"/>
</dbReference>
<dbReference type="EMBL" id="FQWV01000001">
    <property type="protein sequence ID" value="SHG54578.1"/>
    <property type="molecule type" value="Genomic_DNA"/>
</dbReference>
<evidence type="ECO:0000256" key="1">
    <source>
        <dbReference type="SAM" id="MobiDB-lite"/>
    </source>
</evidence>
<keyword evidence="2" id="KW-1133">Transmembrane helix</keyword>
<feature type="transmembrane region" description="Helical" evidence="2">
    <location>
        <begin position="111"/>
        <end position="133"/>
    </location>
</feature>
<keyword evidence="2" id="KW-0472">Membrane</keyword>
<organism evidence="4 5">
    <name type="scientific">Halobaculum gomorrense</name>
    <dbReference type="NCBI Taxonomy" id="43928"/>
    <lineage>
        <taxon>Archaea</taxon>
        <taxon>Methanobacteriati</taxon>
        <taxon>Methanobacteriota</taxon>
        <taxon>Stenosarchaea group</taxon>
        <taxon>Halobacteria</taxon>
        <taxon>Halobacteriales</taxon>
        <taxon>Haloferacaceae</taxon>
        <taxon>Halobaculum</taxon>
    </lineage>
</organism>
<accession>A0A1M5KP89</accession>
<dbReference type="STRING" id="43928.SAMN05443636_0589"/>
<dbReference type="InterPro" id="IPR055739">
    <property type="entry name" value="DUF7315"/>
</dbReference>
<evidence type="ECO:0000259" key="3">
    <source>
        <dbReference type="Pfam" id="PF23997"/>
    </source>
</evidence>
<gene>
    <name evidence="4" type="ORF">SAMN05443636_0589</name>
</gene>
<feature type="region of interest" description="Disordered" evidence="1">
    <location>
        <begin position="1"/>
        <end position="47"/>
    </location>
</feature>
<name>A0A1M5KP89_9EURY</name>
<feature type="transmembrane region" description="Helical" evidence="2">
    <location>
        <begin position="69"/>
        <end position="91"/>
    </location>
</feature>
<reference evidence="4 5" key="1">
    <citation type="submission" date="2016-11" db="EMBL/GenBank/DDBJ databases">
        <authorList>
            <person name="Jaros S."/>
            <person name="Januszkiewicz K."/>
            <person name="Wedrychowicz H."/>
        </authorList>
    </citation>
    <scope>NUCLEOTIDE SEQUENCE [LARGE SCALE GENOMIC DNA]</scope>
    <source>
        <strain evidence="4 5">DSM 9297</strain>
    </source>
</reference>
<proteinExistence type="predicted"/>
<feature type="compositionally biased region" description="Polar residues" evidence="1">
    <location>
        <begin position="1"/>
        <end position="10"/>
    </location>
</feature>
<dbReference type="Pfam" id="PF23997">
    <property type="entry name" value="DUF7315"/>
    <property type="match status" value="1"/>
</dbReference>
<protein>
    <recommendedName>
        <fullName evidence="3">DUF7315 domain-containing protein</fullName>
    </recommendedName>
</protein>
<sequence length="156" mass="15451">MSDTATNGSDPSAGRDSTVDGGSGSTAGDDGAEDDGPAGPDGHAISDGGARDVVVPIALYKRVTAYSTLAAVAAVVFGFIMLDAATLQVSLVRRLVTGTLGAFGVVLPETALTALFSVIGLGLIAFGAGVYVLGSRFRAAGMGAENENAQDGDAKE</sequence>
<evidence type="ECO:0000313" key="5">
    <source>
        <dbReference type="Proteomes" id="UP000184357"/>
    </source>
</evidence>
<keyword evidence="2" id="KW-0812">Transmembrane</keyword>
<keyword evidence="5" id="KW-1185">Reference proteome</keyword>
<dbReference type="RefSeq" id="WP_234972313.1">
    <property type="nucleotide sequence ID" value="NZ_FQWV01000001.1"/>
</dbReference>
<evidence type="ECO:0000313" key="4">
    <source>
        <dbReference type="EMBL" id="SHG54578.1"/>
    </source>
</evidence>
<evidence type="ECO:0000256" key="2">
    <source>
        <dbReference type="SAM" id="Phobius"/>
    </source>
</evidence>